<organism evidence="2 3">
    <name type="scientific">Sulfuricaulis limicola</name>
    <dbReference type="NCBI Taxonomy" id="1620215"/>
    <lineage>
        <taxon>Bacteria</taxon>
        <taxon>Pseudomonadati</taxon>
        <taxon>Pseudomonadota</taxon>
        <taxon>Gammaproteobacteria</taxon>
        <taxon>Acidiferrobacterales</taxon>
        <taxon>Acidiferrobacteraceae</taxon>
        <taxon>Sulfuricaulis</taxon>
    </lineage>
</organism>
<keyword evidence="2" id="KW-0808">Transferase</keyword>
<dbReference type="Pfam" id="PF08241">
    <property type="entry name" value="Methyltransf_11"/>
    <property type="match status" value="1"/>
</dbReference>
<dbReference type="Gene3D" id="3.40.50.150">
    <property type="entry name" value="Vaccinia Virus protein VP39"/>
    <property type="match status" value="1"/>
</dbReference>
<dbReference type="AlphaFoldDB" id="A0A1B4XF37"/>
<dbReference type="GO" id="GO:0008757">
    <property type="term" value="F:S-adenosylmethionine-dependent methyltransferase activity"/>
    <property type="evidence" value="ECO:0007669"/>
    <property type="project" value="InterPro"/>
</dbReference>
<protein>
    <submittedName>
        <fullName evidence="2">SAM-dependent methlyltransferase</fullName>
    </submittedName>
</protein>
<evidence type="ECO:0000313" key="3">
    <source>
        <dbReference type="Proteomes" id="UP000243180"/>
    </source>
</evidence>
<reference evidence="2 3" key="1">
    <citation type="submission" date="2015-05" db="EMBL/GenBank/DDBJ databases">
        <title>Complete genome sequence of a sulfur-oxidizing gammaproteobacterium strain HA5.</title>
        <authorList>
            <person name="Miura A."/>
            <person name="Kojima H."/>
            <person name="Fukui M."/>
        </authorList>
    </citation>
    <scope>NUCLEOTIDE SEQUENCE [LARGE SCALE GENOMIC DNA]</scope>
    <source>
        <strain evidence="2 3">HA5</strain>
    </source>
</reference>
<keyword evidence="3" id="KW-1185">Reference proteome</keyword>
<feature type="domain" description="Methyltransferase type 11" evidence="1">
    <location>
        <begin position="47"/>
        <end position="143"/>
    </location>
</feature>
<evidence type="ECO:0000313" key="2">
    <source>
        <dbReference type="EMBL" id="BAV33417.1"/>
    </source>
</evidence>
<dbReference type="EMBL" id="AP014879">
    <property type="protein sequence ID" value="BAV33417.1"/>
    <property type="molecule type" value="Genomic_DNA"/>
</dbReference>
<dbReference type="Proteomes" id="UP000243180">
    <property type="component" value="Chromosome"/>
</dbReference>
<dbReference type="InterPro" id="IPR013216">
    <property type="entry name" value="Methyltransf_11"/>
</dbReference>
<dbReference type="CDD" id="cd02440">
    <property type="entry name" value="AdoMet_MTases"/>
    <property type="match status" value="1"/>
</dbReference>
<sequence>MRMDINAVQRVYRRYAPAYDFYFGAMFQPGRREIIARLDCRPGDRILEVGVGTGLSLSLYPRHVEITGIDLSREMLVRARARRRCQHLKHVVALRLMDAEHMQFADNSFDKVVAMYVVSVTPHPARMTDEMRRVCKPGGELFIVNHFHHANSLVGGVERLAAPFSHVMGFRPDFSLEHFIDETGLDVAARIPVNALGYWTLLRCRNNKRSRAGVAPMPALA</sequence>
<evidence type="ECO:0000259" key="1">
    <source>
        <dbReference type="Pfam" id="PF08241"/>
    </source>
</evidence>
<dbReference type="InterPro" id="IPR029063">
    <property type="entry name" value="SAM-dependent_MTases_sf"/>
</dbReference>
<proteinExistence type="predicted"/>
<dbReference type="InParanoid" id="A0A1B4XF37"/>
<accession>A0A1B4XF37</accession>
<dbReference type="SUPFAM" id="SSF53335">
    <property type="entry name" value="S-adenosyl-L-methionine-dependent methyltransferases"/>
    <property type="match status" value="1"/>
</dbReference>
<dbReference type="KEGG" id="slim:SCL_1104"/>
<dbReference type="PANTHER" id="PTHR42912">
    <property type="entry name" value="METHYLTRANSFERASE"/>
    <property type="match status" value="1"/>
</dbReference>
<gene>
    <name evidence="2" type="ORF">SCL_1104</name>
</gene>
<name>A0A1B4XF37_9GAMM</name>
<dbReference type="InterPro" id="IPR050508">
    <property type="entry name" value="Methyltransf_Superfamily"/>
</dbReference>